<comment type="caution">
    <text evidence="2">The sequence shown here is derived from an EMBL/GenBank/DDBJ whole genome shotgun (WGS) entry which is preliminary data.</text>
</comment>
<organism evidence="2 3">
    <name type="scientific">Nelumbo nucifera</name>
    <name type="common">Sacred lotus</name>
    <dbReference type="NCBI Taxonomy" id="4432"/>
    <lineage>
        <taxon>Eukaryota</taxon>
        <taxon>Viridiplantae</taxon>
        <taxon>Streptophyta</taxon>
        <taxon>Embryophyta</taxon>
        <taxon>Tracheophyta</taxon>
        <taxon>Spermatophyta</taxon>
        <taxon>Magnoliopsida</taxon>
        <taxon>Proteales</taxon>
        <taxon>Nelumbonaceae</taxon>
        <taxon>Nelumbo</taxon>
    </lineage>
</organism>
<gene>
    <name evidence="2" type="ORF">HUJ06_016827</name>
</gene>
<dbReference type="AlphaFoldDB" id="A0A822ZQV6"/>
<reference evidence="2 3" key="1">
    <citation type="journal article" date="2020" name="Mol. Biol. Evol.">
        <title>Distinct Expression and Methylation Patterns for Genes with Different Fates following a Single Whole-Genome Duplication in Flowering Plants.</title>
        <authorList>
            <person name="Shi T."/>
            <person name="Rahmani R.S."/>
            <person name="Gugger P.F."/>
            <person name="Wang M."/>
            <person name="Li H."/>
            <person name="Zhang Y."/>
            <person name="Li Z."/>
            <person name="Wang Q."/>
            <person name="Van de Peer Y."/>
            <person name="Marchal K."/>
            <person name="Chen J."/>
        </authorList>
    </citation>
    <scope>NUCLEOTIDE SEQUENCE [LARGE SCALE GENOMIC DNA]</scope>
    <source>
        <tissue evidence="2">Leaf</tissue>
    </source>
</reference>
<name>A0A822ZQV6_NELNU</name>
<sequence>MSENDDKRMSLLLALVAAAGGKSNKDADKEKEAGREGVKGRKRERRMERDKIRVKRIFERKHVVVVSAILVGRKKTVNSKISHPPPFRIPKEEEE</sequence>
<protein>
    <submittedName>
        <fullName evidence="2">Uncharacterized protein</fullName>
    </submittedName>
</protein>
<feature type="region of interest" description="Disordered" evidence="1">
    <location>
        <begin position="20"/>
        <end position="47"/>
    </location>
</feature>
<accession>A0A822ZQV6</accession>
<dbReference type="EMBL" id="DUZY01000008">
    <property type="protein sequence ID" value="DAD46890.1"/>
    <property type="molecule type" value="Genomic_DNA"/>
</dbReference>
<dbReference type="Proteomes" id="UP000607653">
    <property type="component" value="Unassembled WGS sequence"/>
</dbReference>
<proteinExistence type="predicted"/>
<evidence type="ECO:0000313" key="2">
    <source>
        <dbReference type="EMBL" id="DAD46890.1"/>
    </source>
</evidence>
<evidence type="ECO:0000313" key="3">
    <source>
        <dbReference type="Proteomes" id="UP000607653"/>
    </source>
</evidence>
<evidence type="ECO:0000256" key="1">
    <source>
        <dbReference type="SAM" id="MobiDB-lite"/>
    </source>
</evidence>
<keyword evidence="3" id="KW-1185">Reference proteome</keyword>
<feature type="compositionally biased region" description="Basic and acidic residues" evidence="1">
    <location>
        <begin position="23"/>
        <end position="47"/>
    </location>
</feature>